<dbReference type="EMBL" id="EU347701">
    <property type="protein sequence ID" value="ABY62289.1"/>
    <property type="molecule type" value="Genomic_RNA"/>
</dbReference>
<comment type="similarity">
    <text evidence="3">Belongs to the primate lentivirus group gag polyprotein family.</text>
</comment>
<evidence type="ECO:0000256" key="14">
    <source>
        <dbReference type="ARBA" id="ARBA00022737"/>
    </source>
</evidence>
<dbReference type="InterPro" id="IPR045345">
    <property type="entry name" value="Gag_p24_C"/>
</dbReference>
<reference evidence="32" key="1">
    <citation type="journal article" date="2008" name="PLoS Pathog.">
        <title>Transmission of HIV-1 CTL escape variants provides HLA-mismatched recipients with a survival advantage.</title>
        <authorList>
            <consortium name="Centre for the AIDS Program of Research in South Africa"/>
            <person name="Chopera D.R."/>
            <person name="Woodman Z."/>
            <person name="Mlisana K."/>
            <person name="Mlotshwa M."/>
            <person name="Martin D.P."/>
            <person name="Seoighe C."/>
            <person name="Treurnicht F."/>
            <person name="de Rosa D.A."/>
            <person name="Hide W."/>
            <person name="Karim S.A."/>
            <person name="Gray C.M."/>
            <person name="Williamson C."/>
        </authorList>
    </citation>
    <scope>NUCLEOTIDE SEQUENCE</scope>
    <source>
        <strain evidence="32">CAP244_2_04</strain>
    </source>
</reference>
<protein>
    <recommendedName>
        <fullName evidence="28">Gag polyprotein</fullName>
    </recommendedName>
    <component>
        <recommendedName>
            <fullName evidence="28">Matrix protein p17</fullName>
            <shortName evidence="28">MA</shortName>
        </recommendedName>
    </component>
</protein>
<evidence type="ECO:0000256" key="26">
    <source>
        <dbReference type="ARBA" id="ARBA00037826"/>
    </source>
</evidence>
<evidence type="ECO:0000259" key="31">
    <source>
        <dbReference type="PROSITE" id="PS50158"/>
    </source>
</evidence>
<dbReference type="InterPro" id="IPR014817">
    <property type="entry name" value="Gag_p6"/>
</dbReference>
<dbReference type="Gene3D" id="1.10.375.10">
    <property type="entry name" value="Human Immunodeficiency Virus Type 1 Capsid Protein"/>
    <property type="match status" value="1"/>
</dbReference>
<dbReference type="SUPFAM" id="SSF47353">
    <property type="entry name" value="Retrovirus capsid dimerization domain-like"/>
    <property type="match status" value="1"/>
</dbReference>
<dbReference type="GO" id="GO:0075523">
    <property type="term" value="P:viral translational frameshifting"/>
    <property type="evidence" value="ECO:0007669"/>
    <property type="project" value="UniProtKB-KW"/>
</dbReference>
<dbReference type="Pfam" id="PF00540">
    <property type="entry name" value="Gag_p17"/>
    <property type="match status" value="1"/>
</dbReference>
<feature type="domain" description="CCHC-type" evidence="31">
    <location>
        <begin position="410"/>
        <end position="425"/>
    </location>
</feature>
<keyword evidence="17 28" id="KW-0862">Zinc</keyword>
<dbReference type="Gene3D" id="6.10.250.390">
    <property type="match status" value="1"/>
</dbReference>
<dbReference type="Pfam" id="PF19317">
    <property type="entry name" value="Gag_p24_C"/>
    <property type="match status" value="1"/>
</dbReference>
<dbReference type="Pfam" id="PF00607">
    <property type="entry name" value="Gag_p24"/>
    <property type="match status" value="1"/>
</dbReference>
<dbReference type="PANTHER" id="PTHR40389">
    <property type="entry name" value="ENDOGENOUS RETROVIRUS GROUP K MEMBER 24 GAG POLYPROTEIN-RELATED"/>
    <property type="match status" value="1"/>
</dbReference>
<keyword evidence="18 28" id="KW-0946">Virion</keyword>
<dbReference type="PRINTS" id="PR00234">
    <property type="entry name" value="HIV1MATRIX"/>
</dbReference>
<feature type="region of interest" description="Disordered" evidence="30">
    <location>
        <begin position="437"/>
        <end position="506"/>
    </location>
</feature>
<keyword evidence="11" id="KW-1198">Viral budding</keyword>
<gene>
    <name evidence="32" type="primary">gag</name>
</gene>
<evidence type="ECO:0000256" key="29">
    <source>
        <dbReference type="SAM" id="Coils"/>
    </source>
</evidence>
<evidence type="ECO:0000256" key="28">
    <source>
        <dbReference type="RuleBase" id="RU004487"/>
    </source>
</evidence>
<keyword evidence="7 28" id="KW-0167">Capsid protein</keyword>
<proteinExistence type="inferred from homology"/>
<dbReference type="Gene3D" id="4.10.60.10">
    <property type="entry name" value="Zinc finger, CCHC-type"/>
    <property type="match status" value="1"/>
</dbReference>
<evidence type="ECO:0000256" key="3">
    <source>
        <dbReference type="ARBA" id="ARBA00008364"/>
    </source>
</evidence>
<dbReference type="FunFam" id="4.10.60.10:FF:000001">
    <property type="entry name" value="Gag polyprotein"/>
    <property type="match status" value="1"/>
</dbReference>
<evidence type="ECO:0000256" key="21">
    <source>
        <dbReference type="ARBA" id="ARBA00023046"/>
    </source>
</evidence>
<keyword evidence="25" id="KW-0449">Lipoprotein</keyword>
<dbReference type="GO" id="GO:0005198">
    <property type="term" value="F:structural molecule activity"/>
    <property type="evidence" value="ECO:0007669"/>
    <property type="project" value="InterPro"/>
</dbReference>
<evidence type="ECO:0000256" key="20">
    <source>
        <dbReference type="ARBA" id="ARBA00022884"/>
    </source>
</evidence>
<keyword evidence="21" id="KW-1039">Host endosome</keyword>
<organism evidence="32">
    <name type="scientific">Human immunodeficiency virus type 1</name>
    <name type="common">HIV-1</name>
    <dbReference type="NCBI Taxonomy" id="11676"/>
    <lineage>
        <taxon>Viruses</taxon>
        <taxon>Riboviria</taxon>
        <taxon>Pararnavirae</taxon>
        <taxon>Artverviricota</taxon>
        <taxon>Revtraviricetes</taxon>
        <taxon>Ortervirales</taxon>
        <taxon>Retroviridae</taxon>
        <taxon>Orthoretrovirinae</taxon>
        <taxon>Lentivirus</taxon>
        <taxon>Lentivirus humimdef1</taxon>
    </lineage>
</organism>
<dbReference type="InterPro" id="IPR001878">
    <property type="entry name" value="Znf_CCHC"/>
</dbReference>
<dbReference type="PROSITE" id="PS50158">
    <property type="entry name" value="ZF_CCHC"/>
    <property type="match status" value="2"/>
</dbReference>
<evidence type="ECO:0000256" key="18">
    <source>
        <dbReference type="ARBA" id="ARBA00022844"/>
    </source>
</evidence>
<dbReference type="SUPFAM" id="SSF57756">
    <property type="entry name" value="Retrovirus zinc finger-like domains"/>
    <property type="match status" value="1"/>
</dbReference>
<dbReference type="SUPFAM" id="SSF47943">
    <property type="entry name" value="Retrovirus capsid protein, N-terminal core domain"/>
    <property type="match status" value="1"/>
</dbReference>
<evidence type="ECO:0000256" key="19">
    <source>
        <dbReference type="ARBA" id="ARBA00022870"/>
    </source>
</evidence>
<keyword evidence="6" id="KW-0597">Phosphoprotein</keyword>
<dbReference type="Pfam" id="PF08705">
    <property type="entry name" value="Gag_p6"/>
    <property type="match status" value="1"/>
</dbReference>
<keyword evidence="22 28" id="KW-0543">Viral nucleoprotein</keyword>
<evidence type="ECO:0000256" key="4">
    <source>
        <dbReference type="ARBA" id="ARBA00022462"/>
    </source>
</evidence>
<evidence type="ECO:0000256" key="24">
    <source>
        <dbReference type="ARBA" id="ARBA00023200"/>
    </source>
</evidence>
<keyword evidence="13 28" id="KW-0479">Metal-binding</keyword>
<name>B0FSE6_HV1</name>
<dbReference type="Pfam" id="PF00098">
    <property type="entry name" value="zf-CCHC"/>
    <property type="match status" value="2"/>
</dbReference>
<evidence type="ECO:0000256" key="6">
    <source>
        <dbReference type="ARBA" id="ARBA00022553"/>
    </source>
</evidence>
<dbReference type="Gene3D" id="1.20.5.760">
    <property type="entry name" value="Single helix bin"/>
    <property type="match status" value="1"/>
</dbReference>
<dbReference type="GO" id="GO:0020002">
    <property type="term" value="C:host cell plasma membrane"/>
    <property type="evidence" value="ECO:0007669"/>
    <property type="project" value="UniProtKB-SubCell"/>
</dbReference>
<feature type="domain" description="CCHC-type" evidence="31">
    <location>
        <begin position="388"/>
        <end position="403"/>
    </location>
</feature>
<dbReference type="SMART" id="SM00343">
    <property type="entry name" value="ZnF_C2HC"/>
    <property type="match status" value="2"/>
</dbReference>
<evidence type="ECO:0000256" key="23">
    <source>
        <dbReference type="ARBA" id="ARBA00023136"/>
    </source>
</evidence>
<keyword evidence="4" id="KW-1187">Viral budding via the host ESCRT complexes</keyword>
<evidence type="ECO:0000256" key="1">
    <source>
        <dbReference type="ARBA" id="ARBA00004425"/>
    </source>
</evidence>
<organismHost>
    <name type="scientific">Homo sapiens</name>
    <name type="common">Human</name>
    <dbReference type="NCBI Taxonomy" id="9606"/>
</organismHost>
<evidence type="ECO:0000256" key="11">
    <source>
        <dbReference type="ARBA" id="ARBA00022637"/>
    </source>
</evidence>
<evidence type="ECO:0000256" key="8">
    <source>
        <dbReference type="ARBA" id="ARBA00022562"/>
    </source>
</evidence>
<dbReference type="GO" id="GO:0039702">
    <property type="term" value="P:viral budding via host ESCRT complex"/>
    <property type="evidence" value="ECO:0007669"/>
    <property type="project" value="UniProtKB-KW"/>
</dbReference>
<evidence type="ECO:0000256" key="17">
    <source>
        <dbReference type="ARBA" id="ARBA00022833"/>
    </source>
</evidence>
<evidence type="ECO:0000256" key="16">
    <source>
        <dbReference type="ARBA" id="ARBA00022771"/>
    </source>
</evidence>
<keyword evidence="20 28" id="KW-0694">RNA-binding</keyword>
<evidence type="ECO:0000256" key="27">
    <source>
        <dbReference type="PROSITE-ProRule" id="PRU00047"/>
    </source>
</evidence>
<dbReference type="SUPFAM" id="SSF47836">
    <property type="entry name" value="Retroviral matrix proteins"/>
    <property type="match status" value="1"/>
</dbReference>
<dbReference type="Gene3D" id="1.10.150.90">
    <property type="entry name" value="Immunodeficiency lentiviruses, gag gene matrix protein p17"/>
    <property type="match status" value="1"/>
</dbReference>
<keyword evidence="15" id="KW-0688">Ribosomal frameshifting</keyword>
<evidence type="ECO:0000256" key="12">
    <source>
        <dbReference type="ARBA" id="ARBA00022707"/>
    </source>
</evidence>
<comment type="subcellular location">
    <subcellularLocation>
        <location evidence="1">Host cell membrane</location>
        <topology evidence="1">Lipid-anchor</topology>
    </subcellularLocation>
    <subcellularLocation>
        <location evidence="2">Host endosome</location>
        <location evidence="2">Host multivesicular body</location>
    </subcellularLocation>
    <subcellularLocation>
        <location evidence="26">Virion membrane</location>
        <topology evidence="26">Lipid-anchor</topology>
    </subcellularLocation>
    <subcellularLocation>
        <location evidence="28">Virion</location>
    </subcellularLocation>
    <subcellularLocation>
        <location evidence="28">Host cytoplasm</location>
    </subcellularLocation>
    <subcellularLocation>
        <location evidence="28">Host nucleus</location>
    </subcellularLocation>
</comment>
<evidence type="ECO:0000256" key="25">
    <source>
        <dbReference type="ARBA" id="ARBA00023288"/>
    </source>
</evidence>
<dbReference type="InterPro" id="IPR050195">
    <property type="entry name" value="Primate_lentivir_Gag_pol-like"/>
</dbReference>
<feature type="coiled-coil region" evidence="29">
    <location>
        <begin position="87"/>
        <end position="124"/>
    </location>
</feature>
<evidence type="ECO:0000256" key="2">
    <source>
        <dbReference type="ARBA" id="ARBA00004560"/>
    </source>
</evidence>
<keyword evidence="9 28" id="KW-0945">Host-virus interaction</keyword>
<dbReference type="InterPro" id="IPR036875">
    <property type="entry name" value="Znf_CCHC_sf"/>
</dbReference>
<keyword evidence="19" id="KW-1043">Host membrane</keyword>
<keyword evidence="12" id="KW-0519">Myristate</keyword>
<evidence type="ECO:0000313" key="32">
    <source>
        <dbReference type="EMBL" id="ABY62289.1"/>
    </source>
</evidence>
<evidence type="ECO:0000256" key="13">
    <source>
        <dbReference type="ARBA" id="ARBA00022723"/>
    </source>
</evidence>
<evidence type="ECO:0000256" key="22">
    <source>
        <dbReference type="ARBA" id="ARBA00023086"/>
    </source>
</evidence>
<accession>B0FSE6</accession>
<evidence type="ECO:0000256" key="7">
    <source>
        <dbReference type="ARBA" id="ARBA00022561"/>
    </source>
</evidence>
<keyword evidence="24 28" id="KW-1035">Host cytoplasm</keyword>
<keyword evidence="16 27" id="KW-0863">Zinc-finger</keyword>
<dbReference type="InterPro" id="IPR012344">
    <property type="entry name" value="Matrix_HIV/RSV_N"/>
</dbReference>
<dbReference type="GO" id="GO:0072494">
    <property type="term" value="C:host multivesicular body"/>
    <property type="evidence" value="ECO:0007669"/>
    <property type="project" value="UniProtKB-SubCell"/>
</dbReference>
<keyword evidence="23" id="KW-0472">Membrane</keyword>
<dbReference type="PANTHER" id="PTHR40389:SF3">
    <property type="entry name" value="IGE-BINDING PROTEIN"/>
    <property type="match status" value="1"/>
</dbReference>
<evidence type="ECO:0000256" key="10">
    <source>
        <dbReference type="ARBA" id="ARBA00022612"/>
    </source>
</evidence>
<comment type="subcellular location">
    <molecule>Matrix protein p17</molecule>
    <subcellularLocation>
        <location evidence="28">Virion membrane</location>
        <topology evidence="28">Lipid-anchor</topology>
    </subcellularLocation>
    <subcellularLocation>
        <location evidence="28">Host nucleus</location>
    </subcellularLocation>
    <subcellularLocation>
        <location evidence="28">Host cytoplasm</location>
    </subcellularLocation>
</comment>
<evidence type="ECO:0000256" key="30">
    <source>
        <dbReference type="SAM" id="MobiDB-lite"/>
    </source>
</evidence>
<dbReference type="InterPro" id="IPR010999">
    <property type="entry name" value="Retrovr_matrix"/>
</dbReference>
<dbReference type="FunFam" id="1.10.375.10:FF:000001">
    <property type="entry name" value="Gag polyprotein"/>
    <property type="match status" value="1"/>
</dbReference>
<evidence type="ECO:0000256" key="9">
    <source>
        <dbReference type="ARBA" id="ARBA00022581"/>
    </source>
</evidence>
<dbReference type="InterPro" id="IPR008919">
    <property type="entry name" value="Retrov_capsid_N"/>
</dbReference>
<dbReference type="InterPro" id="IPR008916">
    <property type="entry name" value="Retrov_capsid_C"/>
</dbReference>
<comment type="PTM">
    <molecule>Gag-Pol polyprotein</molecule>
    <text evidence="28">Specific enzymatic cleavages by the viral protease yield mature proteins.</text>
</comment>
<dbReference type="GO" id="GO:0003723">
    <property type="term" value="F:RNA binding"/>
    <property type="evidence" value="ECO:0007669"/>
    <property type="project" value="UniProtKB-KW"/>
</dbReference>
<dbReference type="InterPro" id="IPR000071">
    <property type="entry name" value="Lentvrl_matrix_N"/>
</dbReference>
<keyword evidence="10" id="KW-1188">Viral release from host cell</keyword>
<keyword evidence="8 28" id="KW-1048">Host nucleus</keyword>
<dbReference type="GO" id="GO:0042025">
    <property type="term" value="C:host cell nucleus"/>
    <property type="evidence" value="ECO:0007669"/>
    <property type="project" value="UniProtKB-SubCell"/>
</dbReference>
<keyword evidence="5" id="KW-1032">Host cell membrane</keyword>
<evidence type="ECO:0000256" key="5">
    <source>
        <dbReference type="ARBA" id="ARBA00022511"/>
    </source>
</evidence>
<keyword evidence="29" id="KW-0175">Coiled coil</keyword>
<evidence type="ECO:0000256" key="15">
    <source>
        <dbReference type="ARBA" id="ARBA00022758"/>
    </source>
</evidence>
<sequence length="506" mass="56658">MGARASILRGEKLDKWEKIRLRPGGRRRYRIKHLVWASRELERFALNPGLLETSEGCKQIIKQLQPALKTGTEGLRSLYNTVATLYCVHEKIEVRDTKEALDKIEEEQNKCQQKTQQAQAADGKVKVSQNYPIVQNLQGQMVHQAISPRTLNAWVKVIEEKAFSPEVIPMFTALSEGATPQDLNTMLNTVGGHQAAMQMLKDTINEEAAEWDRLHPVHAGPVAPGQMREPRGSDIAGTTSTLQEQINWMTANPPIPVGDIYKRWIILGLNKIVRMYSPVSILDIKQGPKEPFRDYVDRSFKTLRAEQATQDVKNWMTDTLLIQNANPDCKTTLRALGPGATLEEMMTACQGVGGPGHKARVLAEAMSQANSNIMMQRGNFKGPKRIVKCFNCGKEGHIAKNCRAPRKKGCWKCGKEGHQMKDCSNERQANFLGKIWPSHKGRPGNFFQNRPEPTAPPVESSRPEPTAPPAESFGFKETTPTPRQETRDREPLISLKSLFGNDPLSQ</sequence>
<dbReference type="Gene3D" id="1.10.1200.30">
    <property type="match status" value="1"/>
</dbReference>
<dbReference type="GO" id="GO:0055036">
    <property type="term" value="C:virion membrane"/>
    <property type="evidence" value="ECO:0007669"/>
    <property type="project" value="UniProtKB-SubCell"/>
</dbReference>
<keyword evidence="14" id="KW-0677">Repeat</keyword>
<dbReference type="GO" id="GO:0019013">
    <property type="term" value="C:viral nucleocapsid"/>
    <property type="evidence" value="ECO:0007669"/>
    <property type="project" value="UniProtKB-KW"/>
</dbReference>
<dbReference type="GO" id="GO:0008270">
    <property type="term" value="F:zinc ion binding"/>
    <property type="evidence" value="ECO:0007669"/>
    <property type="project" value="UniProtKB-KW"/>
</dbReference>